<evidence type="ECO:0000313" key="2">
    <source>
        <dbReference type="EMBL" id="AER67324.1"/>
    </source>
</evidence>
<proteinExistence type="predicted"/>
<evidence type="ECO:0008006" key="4">
    <source>
        <dbReference type="Google" id="ProtNLM"/>
    </source>
</evidence>
<evidence type="ECO:0000256" key="1">
    <source>
        <dbReference type="SAM" id="SignalP"/>
    </source>
</evidence>
<organism evidence="2 3">
    <name type="scientific">Thermovirga lienii (strain ATCC BAA-1197 / DSM 17291 / Cas60314)</name>
    <dbReference type="NCBI Taxonomy" id="580340"/>
    <lineage>
        <taxon>Bacteria</taxon>
        <taxon>Thermotogati</taxon>
        <taxon>Synergistota</taxon>
        <taxon>Synergistia</taxon>
        <taxon>Synergistales</taxon>
        <taxon>Thermovirgaceae</taxon>
        <taxon>Thermovirga</taxon>
    </lineage>
</organism>
<dbReference type="Proteomes" id="UP000005868">
    <property type="component" value="Chromosome"/>
</dbReference>
<name>G7V7S0_THELD</name>
<reference evidence="2 3" key="2">
    <citation type="journal article" date="2012" name="Stand. Genomic Sci.">
        <title>Genome sequence of the moderately thermophilic, amino-acid-degrading and sulfur-reducing bacterium Thermovirga lienii type strain (Cas60314(T)).</title>
        <authorList>
            <person name="Goker M."/>
            <person name="Saunders E."/>
            <person name="Lapidus A."/>
            <person name="Nolan M."/>
            <person name="Lucas S."/>
            <person name="Hammon N."/>
            <person name="Deshpande S."/>
            <person name="Cheng J.F."/>
            <person name="Han C."/>
            <person name="Tapia R."/>
            <person name="Goodwin L.A."/>
            <person name="Pitluck S."/>
            <person name="Liolios K."/>
            <person name="Mavromatis K."/>
            <person name="Pagani I."/>
            <person name="Ivanova N."/>
            <person name="Mikhailova N."/>
            <person name="Pati A."/>
            <person name="Chen A."/>
            <person name="Palaniappan K."/>
            <person name="Land M."/>
            <person name="Chang Y.J."/>
            <person name="Jeffries C.D."/>
            <person name="Brambilla E.M."/>
            <person name="Rohde M."/>
            <person name="Spring S."/>
            <person name="Detter J.C."/>
            <person name="Woyke T."/>
            <person name="Bristow J."/>
            <person name="Eisen J.A."/>
            <person name="Markowitz V."/>
            <person name="Hugenholtz P."/>
            <person name="Kyrpides N.C."/>
            <person name="Klenk H.P."/>
        </authorList>
    </citation>
    <scope>NUCLEOTIDE SEQUENCE [LARGE SCALE GENOMIC DNA]</scope>
    <source>
        <strain evidence="3">ATCC BAA-1197 / DSM 17291 / Cas60314</strain>
    </source>
</reference>
<keyword evidence="3" id="KW-1185">Reference proteome</keyword>
<keyword evidence="1" id="KW-0732">Signal</keyword>
<dbReference type="EMBL" id="CP003096">
    <property type="protein sequence ID" value="AER67324.1"/>
    <property type="molecule type" value="Genomic_DNA"/>
</dbReference>
<dbReference type="HOGENOM" id="CLU_1776580_0_0_0"/>
<sequence length="146" mass="16470">MNKKIILMALVGLLVVAGAAFAHWGGPAPWMYQDGRFGGCRGGGPGPRMYQDGQFGGGGFRCGAMYGENVRGMGAGPQYLNNYPEDILKKMNDLRRTNLELRLALIDEKPDEGKVRSLFEKAEQLRKEIHTWRFEQFMKNRMQDNL</sequence>
<accession>G7V7S0</accession>
<feature type="chain" id="PRO_5003504525" description="Periplasmic heavy metal sensor" evidence="1">
    <location>
        <begin position="23"/>
        <end position="146"/>
    </location>
</feature>
<feature type="signal peptide" evidence="1">
    <location>
        <begin position="1"/>
        <end position="22"/>
    </location>
</feature>
<dbReference type="eggNOG" id="ENOG5033H2U">
    <property type="taxonomic scope" value="Bacteria"/>
</dbReference>
<protein>
    <recommendedName>
        <fullName evidence="4">Periplasmic heavy metal sensor</fullName>
    </recommendedName>
</protein>
<dbReference type="AlphaFoldDB" id="G7V7S0"/>
<gene>
    <name evidence="2" type="ordered locus">Tlie_1602</name>
</gene>
<evidence type="ECO:0000313" key="3">
    <source>
        <dbReference type="Proteomes" id="UP000005868"/>
    </source>
</evidence>
<dbReference type="STRING" id="580340.Tlie_1602"/>
<dbReference type="KEGG" id="tli:Tlie_1602"/>
<reference evidence="3" key="1">
    <citation type="submission" date="2011-10" db="EMBL/GenBank/DDBJ databases">
        <title>The complete genome of chromosome of Thermovirga lienii DSM 17291.</title>
        <authorList>
            <consortium name="US DOE Joint Genome Institute (JGI-PGF)"/>
            <person name="Lucas S."/>
            <person name="Copeland A."/>
            <person name="Lapidus A."/>
            <person name="Glavina del Rio T."/>
            <person name="Dalin E."/>
            <person name="Tice H."/>
            <person name="Bruce D."/>
            <person name="Goodwin L."/>
            <person name="Pitluck S."/>
            <person name="Peters L."/>
            <person name="Mikhailova N."/>
            <person name="Saunders E."/>
            <person name="Kyrpides N."/>
            <person name="Mavromatis K."/>
            <person name="Ivanova N."/>
            <person name="Last F.I."/>
            <person name="Brettin T."/>
            <person name="Detter J.C."/>
            <person name="Han C."/>
            <person name="Larimer F."/>
            <person name="Land M."/>
            <person name="Hauser L."/>
            <person name="Markowitz V."/>
            <person name="Cheng J.-F."/>
            <person name="Hugenholtz P."/>
            <person name="Woyke T."/>
            <person name="Wu D."/>
            <person name="Spring S."/>
            <person name="Schroeder M."/>
            <person name="Brambilla E.-M."/>
            <person name="Klenk H.-P."/>
            <person name="Eisen J.A."/>
        </authorList>
    </citation>
    <scope>NUCLEOTIDE SEQUENCE [LARGE SCALE GENOMIC DNA]</scope>
    <source>
        <strain evidence="3">ATCC BAA-1197 / DSM 17291 / Cas60314</strain>
    </source>
</reference>